<protein>
    <submittedName>
        <fullName evidence="1">Uncharacterized protein</fullName>
    </submittedName>
</protein>
<accession>A0A5B8KWZ5</accession>
<keyword evidence="2" id="KW-1185">Reference proteome</keyword>
<name>A0A5B8KWZ5_9HYPH</name>
<gene>
    <name evidence="1" type="ORF">FQ775_06805</name>
</gene>
<dbReference type="Proteomes" id="UP000321389">
    <property type="component" value="Chromosome"/>
</dbReference>
<dbReference type="OrthoDB" id="8478764at2"/>
<dbReference type="KEGG" id="niy:FQ775_06805"/>
<dbReference type="RefSeq" id="WP_146298762.1">
    <property type="nucleotide sequence ID" value="NZ_CP042301.2"/>
</dbReference>
<organism evidence="1 2">
    <name type="scientific">Nitratireductor mangrovi</name>
    <dbReference type="NCBI Taxonomy" id="2599600"/>
    <lineage>
        <taxon>Bacteria</taxon>
        <taxon>Pseudomonadati</taxon>
        <taxon>Pseudomonadota</taxon>
        <taxon>Alphaproteobacteria</taxon>
        <taxon>Hyphomicrobiales</taxon>
        <taxon>Phyllobacteriaceae</taxon>
        <taxon>Nitratireductor</taxon>
    </lineage>
</organism>
<sequence length="258" mass="29331">MGVVGLKGELLKDLLEAQRRSGGNDLAALWDRVPGGAAKEEPPPSPDNATVYRWIQGQLPRKKSFMRLCAVLDVDPLALLTARDGDMDRAIEHLLSSFQLEHWHNPALSFLKDFFGRQKSWPPAAFARQWYGRDWIEQDFEHEASSKRNYYATVEIAGCGPVFSERPQICHFAFRIPGFFRNRWLEFGIVERHGRQVRLFHINGHVDSYVAEDPSDPSLVEMWFGPGPAVFRVASLHAFSSRVTGESRPDQVKVRFPG</sequence>
<reference evidence="1" key="1">
    <citation type="submission" date="2020-04" db="EMBL/GenBank/DDBJ databases">
        <title>Nitratireductor sp. nov. isolated from mangrove soil.</title>
        <authorList>
            <person name="Ye Y."/>
        </authorList>
    </citation>
    <scope>NUCLEOTIDE SEQUENCE</scope>
    <source>
        <strain evidence="1">SY7</strain>
    </source>
</reference>
<dbReference type="AlphaFoldDB" id="A0A5B8KWZ5"/>
<evidence type="ECO:0000313" key="1">
    <source>
        <dbReference type="EMBL" id="QDZ00113.1"/>
    </source>
</evidence>
<proteinExistence type="predicted"/>
<dbReference type="EMBL" id="CP042301">
    <property type="protein sequence ID" value="QDZ00113.1"/>
    <property type="molecule type" value="Genomic_DNA"/>
</dbReference>
<evidence type="ECO:0000313" key="2">
    <source>
        <dbReference type="Proteomes" id="UP000321389"/>
    </source>
</evidence>